<proteinExistence type="predicted"/>
<dbReference type="Gene3D" id="2.40.10.10">
    <property type="entry name" value="Trypsin-like serine proteases"/>
    <property type="match status" value="2"/>
</dbReference>
<reference evidence="4 5" key="1">
    <citation type="submission" date="2021-03" db="EMBL/GenBank/DDBJ databases">
        <title>Sequencing the genomes of 1000 actinobacteria strains.</title>
        <authorList>
            <person name="Klenk H.-P."/>
        </authorList>
    </citation>
    <scope>NUCLEOTIDE SEQUENCE [LARGE SCALE GENOMIC DNA]</scope>
    <source>
        <strain evidence="4 5">DSM 46670</strain>
    </source>
</reference>
<evidence type="ECO:0000313" key="4">
    <source>
        <dbReference type="EMBL" id="MBP2324769.1"/>
    </source>
</evidence>
<dbReference type="InterPro" id="IPR050966">
    <property type="entry name" value="Glutamyl_endopeptidase"/>
</dbReference>
<gene>
    <name evidence="4" type="ORF">JOF56_005154</name>
</gene>
<dbReference type="PANTHER" id="PTHR15462:SF19">
    <property type="entry name" value="PEPTIDASE S1 DOMAIN-CONTAINING PROTEIN"/>
    <property type="match status" value="1"/>
</dbReference>
<keyword evidence="5" id="KW-1185">Reference proteome</keyword>
<dbReference type="EMBL" id="JAGINW010000001">
    <property type="protein sequence ID" value="MBP2324769.1"/>
    <property type="molecule type" value="Genomic_DNA"/>
</dbReference>
<evidence type="ECO:0000256" key="1">
    <source>
        <dbReference type="ARBA" id="ARBA00022729"/>
    </source>
</evidence>
<accession>A0ABS4TK19</accession>
<keyword evidence="1 3" id="KW-0732">Signal</keyword>
<dbReference type="InterPro" id="IPR009003">
    <property type="entry name" value="Peptidase_S1_PA"/>
</dbReference>
<evidence type="ECO:0000313" key="5">
    <source>
        <dbReference type="Proteomes" id="UP001519332"/>
    </source>
</evidence>
<name>A0ABS4TK19_9PSEU</name>
<dbReference type="Proteomes" id="UP001519332">
    <property type="component" value="Unassembled WGS sequence"/>
</dbReference>
<dbReference type="InterPro" id="IPR043504">
    <property type="entry name" value="Peptidase_S1_PA_chymotrypsin"/>
</dbReference>
<evidence type="ECO:0000256" key="2">
    <source>
        <dbReference type="SAM" id="MobiDB-lite"/>
    </source>
</evidence>
<dbReference type="SUPFAM" id="SSF50494">
    <property type="entry name" value="Trypsin-like serine proteases"/>
    <property type="match status" value="1"/>
</dbReference>
<dbReference type="RefSeq" id="WP_209642051.1">
    <property type="nucleotide sequence ID" value="NZ_JAGINW010000001.1"/>
</dbReference>
<evidence type="ECO:0000256" key="3">
    <source>
        <dbReference type="SAM" id="SignalP"/>
    </source>
</evidence>
<organism evidence="4 5">
    <name type="scientific">Kibdelosporangium banguiense</name>
    <dbReference type="NCBI Taxonomy" id="1365924"/>
    <lineage>
        <taxon>Bacteria</taxon>
        <taxon>Bacillati</taxon>
        <taxon>Actinomycetota</taxon>
        <taxon>Actinomycetes</taxon>
        <taxon>Pseudonocardiales</taxon>
        <taxon>Pseudonocardiaceae</taxon>
        <taxon>Kibdelosporangium</taxon>
    </lineage>
</organism>
<feature type="signal peptide" evidence="3">
    <location>
        <begin position="1"/>
        <end position="28"/>
    </location>
</feature>
<protein>
    <recommendedName>
        <fullName evidence="6">V8-like Glu-specific endopeptidase</fullName>
    </recommendedName>
</protein>
<sequence>MFRRFRPVSAVLAAACCTVALVSPVASAAAAASDVAVGVAIEPFGSVDAYWTDARMQQATALVDESSPTTQPTTPPSEPQVSESADGDAGPPADTLSTMSADALTYFRLSKVWAGHGKLPARTIGKLFLTKPEGDRYCTATVISSSNHNTIWTAGHCVSNGHKGWYKNFKFAPDFNNGSRPYGTWTAKAWAVPNGYHDGSDNYYDMAALALSSNSRGKVGDVVGWQGYKFGATPATASYGDVRAFGYAENTHPSRSGISPNGGDLRFCVGSSSVPGYRVISCDMGSGASGGPWIHDMPSSRGWGYLIGNQSFHIGNGGQDIYSPPLGQAAINTRAAVHTK</sequence>
<feature type="region of interest" description="Disordered" evidence="2">
    <location>
        <begin position="61"/>
        <end position="94"/>
    </location>
</feature>
<comment type="caution">
    <text evidence="4">The sequence shown here is derived from an EMBL/GenBank/DDBJ whole genome shotgun (WGS) entry which is preliminary data.</text>
</comment>
<feature type="chain" id="PRO_5045481690" description="V8-like Glu-specific endopeptidase" evidence="3">
    <location>
        <begin position="29"/>
        <end position="340"/>
    </location>
</feature>
<dbReference type="PANTHER" id="PTHR15462">
    <property type="entry name" value="SERINE PROTEASE"/>
    <property type="match status" value="1"/>
</dbReference>
<evidence type="ECO:0008006" key="6">
    <source>
        <dbReference type="Google" id="ProtNLM"/>
    </source>
</evidence>